<dbReference type="SUPFAM" id="SSF160544">
    <property type="entry name" value="EscU C-terminal domain-like"/>
    <property type="match status" value="1"/>
</dbReference>
<dbReference type="RefSeq" id="WP_108307653.1">
    <property type="nucleotide sequence ID" value="NZ_CP020921.1"/>
</dbReference>
<dbReference type="Gene3D" id="6.10.250.2080">
    <property type="match status" value="1"/>
</dbReference>
<dbReference type="GO" id="GO:0005886">
    <property type="term" value="C:plasma membrane"/>
    <property type="evidence" value="ECO:0007669"/>
    <property type="project" value="UniProtKB-SubCell"/>
</dbReference>
<evidence type="ECO:0000256" key="6">
    <source>
        <dbReference type="ARBA" id="ARBA00022692"/>
    </source>
</evidence>
<evidence type="ECO:0000256" key="2">
    <source>
        <dbReference type="ARBA" id="ARBA00010690"/>
    </source>
</evidence>
<comment type="function">
    <text evidence="12 13">Required for formation of the rod structure in the basal body of the flagellar apparatus. Together with FliI and FliH, may constitute the export apparatus of flagellin.</text>
</comment>
<dbReference type="KEGG" id="taci:TDSAC_0023"/>
<evidence type="ECO:0000256" key="10">
    <source>
        <dbReference type="ARBA" id="ARBA00023136"/>
    </source>
</evidence>
<dbReference type="InterPro" id="IPR006135">
    <property type="entry name" value="T3SS_substrate_exporter"/>
</dbReference>
<evidence type="ECO:0000256" key="3">
    <source>
        <dbReference type="ARBA" id="ARBA00021622"/>
    </source>
</evidence>
<name>A0A2R4VXZ6_THEAF</name>
<dbReference type="Proteomes" id="UP000244792">
    <property type="component" value="Chromosome"/>
</dbReference>
<keyword evidence="15" id="KW-0282">Flagellum</keyword>
<gene>
    <name evidence="13" type="primary">flhB</name>
    <name evidence="15" type="ORF">TDSAC_0023</name>
</gene>
<evidence type="ECO:0000313" key="16">
    <source>
        <dbReference type="Proteomes" id="UP000244792"/>
    </source>
</evidence>
<dbReference type="AlphaFoldDB" id="A0A2R4VXZ6"/>
<evidence type="ECO:0000256" key="13">
    <source>
        <dbReference type="RuleBase" id="RU364091"/>
    </source>
</evidence>
<evidence type="ECO:0000256" key="11">
    <source>
        <dbReference type="ARBA" id="ARBA00023225"/>
    </source>
</evidence>
<comment type="similarity">
    <text evidence="2 13">Belongs to the type III secretion exporter family.</text>
</comment>
<evidence type="ECO:0000256" key="4">
    <source>
        <dbReference type="ARBA" id="ARBA00022448"/>
    </source>
</evidence>
<proteinExistence type="inferred from homology"/>
<keyword evidence="5 13" id="KW-1003">Cell membrane</keyword>
<dbReference type="InterPro" id="IPR006136">
    <property type="entry name" value="FlhB"/>
</dbReference>
<organism evidence="15 16">
    <name type="scientific">Thermodesulfobium acidiphilum</name>
    <dbReference type="NCBI Taxonomy" id="1794699"/>
    <lineage>
        <taxon>Bacteria</taxon>
        <taxon>Pseudomonadati</taxon>
        <taxon>Thermodesulfobiota</taxon>
        <taxon>Thermodesulfobiia</taxon>
        <taxon>Thermodesulfobiales</taxon>
        <taxon>Thermodesulfobiaceae</taxon>
        <taxon>Thermodesulfobium</taxon>
    </lineage>
</organism>
<evidence type="ECO:0000256" key="8">
    <source>
        <dbReference type="ARBA" id="ARBA00022927"/>
    </source>
</evidence>
<keyword evidence="11 13" id="KW-1006">Bacterial flagellum protein export</keyword>
<dbReference type="PRINTS" id="PR00950">
    <property type="entry name" value="TYPE3IMSPROT"/>
</dbReference>
<keyword evidence="8 13" id="KW-0653">Protein transport</keyword>
<dbReference type="EMBL" id="CP020921">
    <property type="protein sequence ID" value="AWB09413.1"/>
    <property type="molecule type" value="Genomic_DNA"/>
</dbReference>
<dbReference type="PANTHER" id="PTHR30531">
    <property type="entry name" value="FLAGELLAR BIOSYNTHETIC PROTEIN FLHB"/>
    <property type="match status" value="1"/>
</dbReference>
<accession>A0A2R4VXZ6</accession>
<dbReference type="Gene3D" id="3.40.1690.10">
    <property type="entry name" value="secretion proteins EscU"/>
    <property type="match status" value="1"/>
</dbReference>
<feature type="transmembrane region" description="Helical" evidence="13">
    <location>
        <begin position="140"/>
        <end position="159"/>
    </location>
</feature>
<keyword evidence="16" id="KW-1185">Reference proteome</keyword>
<dbReference type="OrthoDB" id="9807950at2"/>
<comment type="subcellular location">
    <subcellularLocation>
        <location evidence="1">Cell membrane</location>
        <topology evidence="1">Multi-pass membrane protein</topology>
    </subcellularLocation>
</comment>
<evidence type="ECO:0000256" key="9">
    <source>
        <dbReference type="ARBA" id="ARBA00022989"/>
    </source>
</evidence>
<protein>
    <recommendedName>
        <fullName evidence="3 13">Flagellar biosynthetic protein FlhB</fullName>
    </recommendedName>
</protein>
<keyword evidence="6 13" id="KW-0812">Transmembrane</keyword>
<dbReference type="Pfam" id="PF01312">
    <property type="entry name" value="Bac_export_2"/>
    <property type="match status" value="1"/>
</dbReference>
<keyword evidence="9 13" id="KW-1133">Transmembrane helix</keyword>
<dbReference type="GO" id="GO:0009306">
    <property type="term" value="P:protein secretion"/>
    <property type="evidence" value="ECO:0007669"/>
    <property type="project" value="InterPro"/>
</dbReference>
<evidence type="ECO:0000256" key="14">
    <source>
        <dbReference type="SAM" id="MobiDB-lite"/>
    </source>
</evidence>
<reference evidence="15 16" key="1">
    <citation type="submission" date="2017-04" db="EMBL/GenBank/DDBJ databases">
        <title>Genomic insights into metabolism of Thermodesulfobium acidiphilum.</title>
        <authorList>
            <person name="Toshchakov S.V."/>
            <person name="Frolov E.N."/>
            <person name="Kublanov I.V."/>
            <person name="Samarov N.I."/>
            <person name="Novikov A."/>
            <person name="Lebedinsky A.V."/>
            <person name="Bonch-Osmolovskaya E.A."/>
            <person name="Chernyh N.A."/>
        </authorList>
    </citation>
    <scope>NUCLEOTIDE SEQUENCE [LARGE SCALE GENOMIC DNA]</scope>
    <source>
        <strain evidence="15 16">3127-1</strain>
    </source>
</reference>
<feature type="compositionally biased region" description="Basic and acidic residues" evidence="14">
    <location>
        <begin position="1"/>
        <end position="17"/>
    </location>
</feature>
<keyword evidence="7 13" id="KW-1005">Bacterial flagellum biogenesis</keyword>
<keyword evidence="15" id="KW-0966">Cell projection</keyword>
<feature type="region of interest" description="Disordered" evidence="14">
    <location>
        <begin position="1"/>
        <end position="22"/>
    </location>
</feature>
<feature type="transmembrane region" description="Helical" evidence="13">
    <location>
        <begin position="32"/>
        <end position="53"/>
    </location>
</feature>
<evidence type="ECO:0000313" key="15">
    <source>
        <dbReference type="EMBL" id="AWB09413.1"/>
    </source>
</evidence>
<dbReference type="NCBIfam" id="TIGR00328">
    <property type="entry name" value="flhB"/>
    <property type="match status" value="1"/>
</dbReference>
<keyword evidence="15" id="KW-0969">Cilium</keyword>
<dbReference type="InterPro" id="IPR029025">
    <property type="entry name" value="T3SS_substrate_exporter_C"/>
</dbReference>
<sequence>MPFDEGDRTEPATERRRREARKMGQVAKSQELSSILVFFGSYIVLQFFLVIGFNSWFNVWKGFFSFDNFDLNLYYHNFIVAFLLLTVPPIIGALFMALFSNILQVGFVITPQVLMPKFSNLDITKYFKRLLSFRGFVDQVLKPTIKILILAYILISSLLEVSPEILNLSFIDIHKGFQIVIKIVSSILVKTMVVLFFFALIDYLFQRWQYEKSIRMSKQELKEEFKNTEGDPLIKARIKRLQGEMARRRMMQEVPKADVIITNPTHVAVAIFYDPEKFKAPKVVAKGMGIIAERIIQIAKENNVPLARNETLARALFKEVEINFEIPEKFYKAVAGILATVYKKRKKVI</sequence>
<dbReference type="GO" id="GO:0044780">
    <property type="term" value="P:bacterial-type flagellum assembly"/>
    <property type="evidence" value="ECO:0007669"/>
    <property type="project" value="InterPro"/>
</dbReference>
<evidence type="ECO:0000256" key="12">
    <source>
        <dbReference type="ARBA" id="ARBA00025078"/>
    </source>
</evidence>
<feature type="transmembrane region" description="Helical" evidence="13">
    <location>
        <begin position="179"/>
        <end position="205"/>
    </location>
</feature>
<evidence type="ECO:0000256" key="1">
    <source>
        <dbReference type="ARBA" id="ARBA00004651"/>
    </source>
</evidence>
<feature type="transmembrane region" description="Helical" evidence="13">
    <location>
        <begin position="73"/>
        <end position="99"/>
    </location>
</feature>
<dbReference type="PANTHER" id="PTHR30531:SF12">
    <property type="entry name" value="FLAGELLAR BIOSYNTHETIC PROTEIN FLHB"/>
    <property type="match status" value="1"/>
</dbReference>
<keyword evidence="10 13" id="KW-0472">Membrane</keyword>
<keyword evidence="4 13" id="KW-0813">Transport</keyword>
<evidence type="ECO:0000256" key="7">
    <source>
        <dbReference type="ARBA" id="ARBA00022795"/>
    </source>
</evidence>
<evidence type="ECO:0000256" key="5">
    <source>
        <dbReference type="ARBA" id="ARBA00022475"/>
    </source>
</evidence>